<evidence type="ECO:0000313" key="1">
    <source>
        <dbReference type="EMBL" id="CKR82155.1"/>
    </source>
</evidence>
<protein>
    <submittedName>
        <fullName evidence="3">Uncharacterized protein</fullName>
    </submittedName>
</protein>
<evidence type="ECO:0000313" key="6">
    <source>
        <dbReference type="Proteomes" id="UP000050164"/>
    </source>
</evidence>
<organism evidence="3 4">
    <name type="scientific">Mycobacterium tuberculosis</name>
    <dbReference type="NCBI Taxonomy" id="1773"/>
    <lineage>
        <taxon>Bacteria</taxon>
        <taxon>Bacillati</taxon>
        <taxon>Actinomycetota</taxon>
        <taxon>Actinomycetes</taxon>
        <taxon>Mycobacteriales</taxon>
        <taxon>Mycobacteriaceae</taxon>
        <taxon>Mycobacterium</taxon>
        <taxon>Mycobacterium tuberculosis complex</taxon>
    </lineage>
</organism>
<evidence type="ECO:0000313" key="2">
    <source>
        <dbReference type="EMBL" id="CKS66448.1"/>
    </source>
</evidence>
<dbReference type="EMBL" id="CNFT01000979">
    <property type="protein sequence ID" value="CKS66448.1"/>
    <property type="molecule type" value="Genomic_DNA"/>
</dbReference>
<evidence type="ECO:0000313" key="4">
    <source>
        <dbReference type="Proteomes" id="UP000048948"/>
    </source>
</evidence>
<dbReference type="AlphaFoldDB" id="A0A655ASX8"/>
<sequence>MAAIAGAFWPSRFETTSDTNSARLAEMIAGCTVAARAASKAAAASRVWVAACWACAAAALNQPR</sequence>
<evidence type="ECO:0000313" key="5">
    <source>
        <dbReference type="Proteomes" id="UP000049023"/>
    </source>
</evidence>
<dbReference type="EMBL" id="CNGE01001104">
    <property type="protein sequence ID" value="CKT71957.1"/>
    <property type="molecule type" value="Genomic_DNA"/>
</dbReference>
<accession>A0A655ASX8</accession>
<evidence type="ECO:0000313" key="3">
    <source>
        <dbReference type="EMBL" id="CKT71957.1"/>
    </source>
</evidence>
<dbReference type="EMBL" id="CNFU01000434">
    <property type="protein sequence ID" value="CKR82155.1"/>
    <property type="molecule type" value="Genomic_DNA"/>
</dbReference>
<proteinExistence type="predicted"/>
<dbReference type="Proteomes" id="UP000049023">
    <property type="component" value="Unassembled WGS sequence"/>
</dbReference>
<dbReference type="Proteomes" id="UP000048948">
    <property type="component" value="Unassembled WGS sequence"/>
</dbReference>
<name>A0A655ASX8_MYCTX</name>
<reference evidence="4 5" key="1">
    <citation type="submission" date="2015-03" db="EMBL/GenBank/DDBJ databases">
        <authorList>
            <consortium name="Pathogen Informatics"/>
        </authorList>
    </citation>
    <scope>NUCLEOTIDE SEQUENCE [LARGE SCALE GENOMIC DNA]</scope>
    <source>
        <strain evidence="3 4">Bir 172</strain>
        <strain evidence="2 6">Bir 185</strain>
        <strain evidence="1 5">Bir 187</strain>
    </source>
</reference>
<dbReference type="Proteomes" id="UP000050164">
    <property type="component" value="Unassembled WGS sequence"/>
</dbReference>
<gene>
    <name evidence="3" type="ORF">ERS027646_04049</name>
    <name evidence="2" type="ORF">ERS027659_03409</name>
    <name evidence="1" type="ORF">ERS027661_02160</name>
</gene>